<keyword evidence="3" id="KW-1133">Transmembrane helix</keyword>
<evidence type="ECO:0000256" key="1">
    <source>
        <dbReference type="ARBA" id="ARBA00022741"/>
    </source>
</evidence>
<dbReference type="PANTHER" id="PTHR42961:SF2">
    <property type="entry name" value="IRON-SULFUR PROTEIN NUBPL"/>
    <property type="match status" value="1"/>
</dbReference>
<dbReference type="Gene3D" id="3.40.50.300">
    <property type="entry name" value="P-loop containing nucleotide triphosphate hydrolases"/>
    <property type="match status" value="1"/>
</dbReference>
<gene>
    <name evidence="4" type="ORF">S01H4_20676</name>
</gene>
<dbReference type="AlphaFoldDB" id="X1A8H4"/>
<comment type="caution">
    <text evidence="4">The sequence shown here is derived from an EMBL/GenBank/DDBJ whole genome shotgun (WGS) entry which is preliminary data.</text>
</comment>
<dbReference type="SUPFAM" id="SSF52540">
    <property type="entry name" value="P-loop containing nucleoside triphosphate hydrolases"/>
    <property type="match status" value="1"/>
</dbReference>
<dbReference type="GO" id="GO:0051539">
    <property type="term" value="F:4 iron, 4 sulfur cluster binding"/>
    <property type="evidence" value="ECO:0007669"/>
    <property type="project" value="TreeGrafter"/>
</dbReference>
<reference evidence="4" key="1">
    <citation type="journal article" date="2014" name="Front. Microbiol.">
        <title>High frequency of phylogenetically diverse reductive dehalogenase-homologous genes in deep subseafloor sedimentary metagenomes.</title>
        <authorList>
            <person name="Kawai M."/>
            <person name="Futagami T."/>
            <person name="Toyoda A."/>
            <person name="Takaki Y."/>
            <person name="Nishi S."/>
            <person name="Hori S."/>
            <person name="Arai W."/>
            <person name="Tsubouchi T."/>
            <person name="Morono Y."/>
            <person name="Uchiyama I."/>
            <person name="Ito T."/>
            <person name="Fujiyama A."/>
            <person name="Inagaki F."/>
            <person name="Takami H."/>
        </authorList>
    </citation>
    <scope>NUCLEOTIDE SEQUENCE</scope>
    <source>
        <strain evidence="4">Expedition CK06-06</strain>
    </source>
</reference>
<dbReference type="InterPro" id="IPR033756">
    <property type="entry name" value="YlxH/NBP35"/>
</dbReference>
<keyword evidence="3" id="KW-0812">Transmembrane</keyword>
<accession>X1A8H4</accession>
<dbReference type="InterPro" id="IPR027417">
    <property type="entry name" value="P-loop_NTPase"/>
</dbReference>
<sequence>DSPVIWRGPMKMSAVRQFLGQTIWGDLDYLICDLLPGTSDETLDILQLIPKENVIVVSTPQEVALMDARKTIKMAQITGESEFSMRKAILITLIFKGPLTGWNFSSIGSTRGFIFGLIPNILFTLGPVISTSSNPTLNPMLAKLIAKFTATVVFPTPPLPEITTILCLIFSIFFWIFTINLSTISCFSCFPDSFKSISGVFSF</sequence>
<keyword evidence="2" id="KW-0067">ATP-binding</keyword>
<keyword evidence="3" id="KW-0472">Membrane</keyword>
<proteinExistence type="predicted"/>
<dbReference type="EMBL" id="BART01009314">
    <property type="protein sequence ID" value="GAG66412.1"/>
    <property type="molecule type" value="Genomic_DNA"/>
</dbReference>
<feature type="non-terminal residue" evidence="4">
    <location>
        <position position="1"/>
    </location>
</feature>
<organism evidence="4">
    <name type="scientific">marine sediment metagenome</name>
    <dbReference type="NCBI Taxonomy" id="412755"/>
    <lineage>
        <taxon>unclassified sequences</taxon>
        <taxon>metagenomes</taxon>
        <taxon>ecological metagenomes</taxon>
    </lineage>
</organism>
<dbReference type="InterPro" id="IPR044304">
    <property type="entry name" value="NUBPL-like"/>
</dbReference>
<dbReference type="GO" id="GO:0016226">
    <property type="term" value="P:iron-sulfur cluster assembly"/>
    <property type="evidence" value="ECO:0007669"/>
    <property type="project" value="InterPro"/>
</dbReference>
<keyword evidence="1" id="KW-0547">Nucleotide-binding</keyword>
<evidence type="ECO:0000256" key="3">
    <source>
        <dbReference type="SAM" id="Phobius"/>
    </source>
</evidence>
<dbReference type="Pfam" id="PF10609">
    <property type="entry name" value="ParA"/>
    <property type="match status" value="1"/>
</dbReference>
<dbReference type="PANTHER" id="PTHR42961">
    <property type="entry name" value="IRON-SULFUR PROTEIN NUBPL"/>
    <property type="match status" value="1"/>
</dbReference>
<feature type="transmembrane region" description="Helical" evidence="3">
    <location>
        <begin position="112"/>
        <end position="130"/>
    </location>
</feature>
<name>X1A8H4_9ZZZZ</name>
<evidence type="ECO:0000313" key="4">
    <source>
        <dbReference type="EMBL" id="GAG66412.1"/>
    </source>
</evidence>
<dbReference type="GO" id="GO:0005524">
    <property type="term" value="F:ATP binding"/>
    <property type="evidence" value="ECO:0007669"/>
    <property type="project" value="UniProtKB-KW"/>
</dbReference>
<evidence type="ECO:0000256" key="2">
    <source>
        <dbReference type="ARBA" id="ARBA00022840"/>
    </source>
</evidence>
<protein>
    <submittedName>
        <fullName evidence="4">Uncharacterized protein</fullName>
    </submittedName>
</protein>
<feature type="transmembrane region" description="Helical" evidence="3">
    <location>
        <begin position="162"/>
        <end position="187"/>
    </location>
</feature>